<evidence type="ECO:0000256" key="1">
    <source>
        <dbReference type="SAM" id="MobiDB-lite"/>
    </source>
</evidence>
<protein>
    <submittedName>
        <fullName evidence="2">Uncharacterized protein</fullName>
    </submittedName>
</protein>
<proteinExistence type="predicted"/>
<feature type="region of interest" description="Disordered" evidence="1">
    <location>
        <begin position="252"/>
        <end position="300"/>
    </location>
</feature>
<evidence type="ECO:0000313" key="3">
    <source>
        <dbReference type="Proteomes" id="UP000198287"/>
    </source>
</evidence>
<dbReference type="Proteomes" id="UP000198287">
    <property type="component" value="Unassembled WGS sequence"/>
</dbReference>
<reference evidence="2 3" key="1">
    <citation type="submission" date="2015-12" db="EMBL/GenBank/DDBJ databases">
        <title>The genome of Folsomia candida.</title>
        <authorList>
            <person name="Faddeeva A."/>
            <person name="Derks M.F."/>
            <person name="Anvar Y."/>
            <person name="Smit S."/>
            <person name="Van Straalen N."/>
            <person name="Roelofs D."/>
        </authorList>
    </citation>
    <scope>NUCLEOTIDE SEQUENCE [LARGE SCALE GENOMIC DNA]</scope>
    <source>
        <strain evidence="2 3">VU population</strain>
        <tissue evidence="2">Whole body</tissue>
    </source>
</reference>
<dbReference type="EMBL" id="LNIX01000018">
    <property type="protein sequence ID" value="OXA45221.1"/>
    <property type="molecule type" value="Genomic_DNA"/>
</dbReference>
<feature type="compositionally biased region" description="Low complexity" evidence="1">
    <location>
        <begin position="252"/>
        <end position="271"/>
    </location>
</feature>
<dbReference type="AlphaFoldDB" id="A0A226DKT5"/>
<accession>A0A226DKT5</accession>
<evidence type="ECO:0000313" key="2">
    <source>
        <dbReference type="EMBL" id="OXA45221.1"/>
    </source>
</evidence>
<name>A0A226DKT5_FOLCA</name>
<dbReference type="InterPro" id="IPR014756">
    <property type="entry name" value="Ig_E-set"/>
</dbReference>
<dbReference type="SUPFAM" id="SSF81296">
    <property type="entry name" value="E set domains"/>
    <property type="match status" value="1"/>
</dbReference>
<sequence>MNTTEAKALRIQFLLFLVGSQSNIRSLNPGNIEIHVTNDTIHTYHVDRCIPFIPKSESGDINGIQTYGNCINIYSKENCVGQFVRLQSGAMIQFVYFKAVDSYAYNILDDHEKMMVGSIGPCLEKCDPQNWAGMRSHLSTKFTLYEEADYTGIGYTYSISGKACLTTPQVPLESIRFLRTEKNTTACVELHDDPKCGGNSVQLRPGYPYLHRIWWWGFHRGQGVAIFAKSVSLCGYSCPTGMNSFSTTTVIKPTTTTPTTTTRTKPTGTTPLEEPVTSQSNLQIHEKASNSQEERPREEQPTDLPVWGMMFIVLAILLIAVFGGIYFFQRNICTISVKLSVFGGPFPLEYTPVTAESLGQLNLNLGDSIPVNLVHSEGPVRETEWVCSETRFALIPGSTVVAKTEFMPTTVQGLPIDLNVDGLSDSVISNDQTALVFTADFMPSRERLGDGIILDVRLDGCTAAPCQFRRGQYYSIGADFINAGTEEYGTVYFKSITYKGNDVQIVAPDAHIPNVNLQPNQQYRFNYDIYIPPTGFTGAESELRFTVYQNMRRPLCVVIPATIL</sequence>
<dbReference type="Gene3D" id="2.60.40.770">
    <property type="match status" value="1"/>
</dbReference>
<comment type="caution">
    <text evidence="2">The sequence shown here is derived from an EMBL/GenBank/DDBJ whole genome shotgun (WGS) entry which is preliminary data.</text>
</comment>
<keyword evidence="3" id="KW-1185">Reference proteome</keyword>
<organism evidence="2 3">
    <name type="scientific">Folsomia candida</name>
    <name type="common">Springtail</name>
    <dbReference type="NCBI Taxonomy" id="158441"/>
    <lineage>
        <taxon>Eukaryota</taxon>
        <taxon>Metazoa</taxon>
        <taxon>Ecdysozoa</taxon>
        <taxon>Arthropoda</taxon>
        <taxon>Hexapoda</taxon>
        <taxon>Collembola</taxon>
        <taxon>Entomobryomorpha</taxon>
        <taxon>Isotomoidea</taxon>
        <taxon>Isotomidae</taxon>
        <taxon>Proisotominae</taxon>
        <taxon>Folsomia</taxon>
    </lineage>
</organism>
<dbReference type="OrthoDB" id="6489092at2759"/>
<feature type="compositionally biased region" description="Basic and acidic residues" evidence="1">
    <location>
        <begin position="284"/>
        <end position="300"/>
    </location>
</feature>
<gene>
    <name evidence="2" type="ORF">Fcan01_20050</name>
</gene>